<keyword evidence="2" id="KW-1185">Reference proteome</keyword>
<name>A0ABW8T0W4_9CLOT</name>
<gene>
    <name evidence="1" type="ORF">ACJDUG_02905</name>
</gene>
<protein>
    <recommendedName>
        <fullName evidence="3">HTH cro/C1-type domain-containing protein</fullName>
    </recommendedName>
</protein>
<evidence type="ECO:0000313" key="1">
    <source>
        <dbReference type="EMBL" id="MFL0245926.1"/>
    </source>
</evidence>
<evidence type="ECO:0000313" key="2">
    <source>
        <dbReference type="Proteomes" id="UP001623591"/>
    </source>
</evidence>
<comment type="caution">
    <text evidence="1">The sequence shown here is derived from an EMBL/GenBank/DDBJ whole genome shotgun (WGS) entry which is preliminary data.</text>
</comment>
<dbReference type="EMBL" id="JBJHZZ010000001">
    <property type="protein sequence ID" value="MFL0245926.1"/>
    <property type="molecule type" value="Genomic_DNA"/>
</dbReference>
<proteinExistence type="predicted"/>
<accession>A0ABW8T0W4</accession>
<organism evidence="1 2">
    <name type="scientific">Candidatus Clostridium stratigraminis</name>
    <dbReference type="NCBI Taxonomy" id="3381661"/>
    <lineage>
        <taxon>Bacteria</taxon>
        <taxon>Bacillati</taxon>
        <taxon>Bacillota</taxon>
        <taxon>Clostridia</taxon>
        <taxon>Eubacteriales</taxon>
        <taxon>Clostridiaceae</taxon>
        <taxon>Clostridium</taxon>
    </lineage>
</organism>
<dbReference type="Proteomes" id="UP001623591">
    <property type="component" value="Unassembled WGS sequence"/>
</dbReference>
<sequence>MILNDISRKELAETMKISTRALNNKLNGYSDFTFNEVMIFCNKYNSCSDIFSTNSKIKKLK</sequence>
<evidence type="ECO:0008006" key="3">
    <source>
        <dbReference type="Google" id="ProtNLM"/>
    </source>
</evidence>
<dbReference type="InterPro" id="IPR010982">
    <property type="entry name" value="Lambda_DNA-bd_dom_sf"/>
</dbReference>
<dbReference type="SUPFAM" id="SSF47413">
    <property type="entry name" value="lambda repressor-like DNA-binding domains"/>
    <property type="match status" value="1"/>
</dbReference>
<reference evidence="1 2" key="1">
    <citation type="submission" date="2024-11" db="EMBL/GenBank/DDBJ databases">
        <authorList>
            <person name="Heng Y.C."/>
            <person name="Lim A.C.H."/>
            <person name="Lee J.K.Y."/>
            <person name="Kittelmann S."/>
        </authorList>
    </citation>
    <scope>NUCLEOTIDE SEQUENCE [LARGE SCALE GENOMIC DNA]</scope>
    <source>
        <strain evidence="1 2">WILCCON 0185</strain>
    </source>
</reference>